<gene>
    <name evidence="3" type="ORF">JL193_04155</name>
</gene>
<name>A0ABX7T0E5_9FLAO</name>
<proteinExistence type="predicted"/>
<dbReference type="InterPro" id="IPR026444">
    <property type="entry name" value="Secre_tail"/>
</dbReference>
<protein>
    <recommendedName>
        <fullName evidence="2">Secretion system C-terminal sorting domain-containing protein</fullName>
    </recommendedName>
</protein>
<dbReference type="Gene3D" id="2.60.120.260">
    <property type="entry name" value="Galactose-binding domain-like"/>
    <property type="match status" value="1"/>
</dbReference>
<dbReference type="Proteomes" id="UP000663935">
    <property type="component" value="Chromosome"/>
</dbReference>
<evidence type="ECO:0000313" key="4">
    <source>
        <dbReference type="Proteomes" id="UP000663935"/>
    </source>
</evidence>
<evidence type="ECO:0000313" key="3">
    <source>
        <dbReference type="EMBL" id="QTD38489.1"/>
    </source>
</evidence>
<dbReference type="Pfam" id="PF18962">
    <property type="entry name" value="Por_Secre_tail"/>
    <property type="match status" value="1"/>
</dbReference>
<evidence type="ECO:0000259" key="2">
    <source>
        <dbReference type="Pfam" id="PF18962"/>
    </source>
</evidence>
<dbReference type="Gene3D" id="3.20.20.80">
    <property type="entry name" value="Glycosidases"/>
    <property type="match status" value="1"/>
</dbReference>
<keyword evidence="1" id="KW-0732">Signal</keyword>
<dbReference type="EMBL" id="CP071795">
    <property type="protein sequence ID" value="QTD38489.1"/>
    <property type="molecule type" value="Genomic_DNA"/>
</dbReference>
<evidence type="ECO:0000256" key="1">
    <source>
        <dbReference type="ARBA" id="ARBA00022729"/>
    </source>
</evidence>
<dbReference type="RefSeq" id="WP_207972619.1">
    <property type="nucleotide sequence ID" value="NZ_CP071795.1"/>
</dbReference>
<organism evidence="3 4">
    <name type="scientific">Polaribacter batillariae</name>
    <dbReference type="NCBI Taxonomy" id="2808900"/>
    <lineage>
        <taxon>Bacteria</taxon>
        <taxon>Pseudomonadati</taxon>
        <taxon>Bacteroidota</taxon>
        <taxon>Flavobacteriia</taxon>
        <taxon>Flavobacteriales</taxon>
        <taxon>Flavobacteriaceae</taxon>
    </lineage>
</organism>
<accession>A0ABX7T0E5</accession>
<dbReference type="InterPro" id="IPR017853">
    <property type="entry name" value="GH"/>
</dbReference>
<reference evidence="3 4" key="1">
    <citation type="submission" date="2021-03" db="EMBL/GenBank/DDBJ databases">
        <title>Complete genome of Polaribacter_sp.G4M1.</title>
        <authorList>
            <person name="Jeong S.W."/>
            <person name="Bae J.W."/>
        </authorList>
    </citation>
    <scope>NUCLEOTIDE SEQUENCE [LARGE SCALE GENOMIC DNA]</scope>
    <source>
        <strain evidence="3 4">G4M1</strain>
    </source>
</reference>
<feature type="domain" description="Secretion system C-terminal sorting" evidence="2">
    <location>
        <begin position="595"/>
        <end position="663"/>
    </location>
</feature>
<keyword evidence="4" id="KW-1185">Reference proteome</keyword>
<dbReference type="SUPFAM" id="SSF51445">
    <property type="entry name" value="(Trans)glycosidases"/>
    <property type="match status" value="1"/>
</dbReference>
<sequence>MGSPETSQVINNWFPQTNFRFPGGTVGNYYNWNTDGYHPQGSNGITIGNHSDTYKFDYADYKDVCINTNASSTLMFNVLIDSPEASKNRYQSRLNDGLDVKWIELGNENFHSEQQGGNVTDVTTYISHTQNMVTQLKTVNPNVKAAVCLEKDYYFTGSWNNSIKQATQSNDYFEAATFHNYNNTNSFLYSGSTVYKMMNSYKITQERVAKFGTNFPGKAALITEWGVLSDDIPVNFTQTLASADVFLALEKGHQQGIVEQAGIHMLWRNNIYSEATLTFLDVNSGQMKLTALGVMYASLFEVFKNNEVYDAYSSGPELETGLEGLYAKAVNTGTDYKLFVVNKLPVASTLNFAVDGVAYSGNYSIKTFSEDITSELTTAYANNTNPWSTSSQTATAGNLNIPAYSISIITINHTACTASNENIIANGNAECLLADGSWSGMISNSTDAEATFSDESTMVNEGSNAFKIATTQVNTLATPKLGDIRFENVKYNGDFNGKTITVDVWAKSDVAAQVGIQLKVDKTAGGSDFPGIFPTLTTSYAKYTLTAKITEATSGISLRLLAGKTATNYYFDEMVGQFETTLSIGDHLLNNQISVYPTITKDYITVNTNIKIHQIYLFSTLGSKVMTIDSPVKRIDLSSYKNGLYFLVFKAENNKRIIKKIIINK</sequence>